<dbReference type="RefSeq" id="XP_766130.1">
    <property type="nucleotide sequence ID" value="XM_761037.1"/>
</dbReference>
<dbReference type="GeneID" id="3503580"/>
<dbReference type="VEuPathDB" id="PiroplasmaDB:TpMuguga_01g00609"/>
<proteinExistence type="predicted"/>
<dbReference type="InParanoid" id="Q4N861"/>
<evidence type="ECO:0000313" key="2">
    <source>
        <dbReference type="EMBL" id="EAN33847.1"/>
    </source>
</evidence>
<reference evidence="2 3" key="1">
    <citation type="journal article" date="2005" name="Science">
        <title>Genome sequence of Theileria parva, a bovine pathogen that transforms lymphocytes.</title>
        <authorList>
            <person name="Gardner M.J."/>
            <person name="Bishop R."/>
            <person name="Shah T."/>
            <person name="de Villiers E.P."/>
            <person name="Carlton J.M."/>
            <person name="Hall N."/>
            <person name="Ren Q."/>
            <person name="Paulsen I.T."/>
            <person name="Pain A."/>
            <person name="Berriman M."/>
            <person name="Wilson R.J.M."/>
            <person name="Sato S."/>
            <person name="Ralph S.A."/>
            <person name="Mann D.J."/>
            <person name="Xiong Z."/>
            <person name="Shallom S.J."/>
            <person name="Weidman J."/>
            <person name="Jiang L."/>
            <person name="Lynn J."/>
            <person name="Weaver B."/>
            <person name="Shoaibi A."/>
            <person name="Domingo A.R."/>
            <person name="Wasawo D."/>
            <person name="Crabtree J."/>
            <person name="Wortman J.R."/>
            <person name="Haas B."/>
            <person name="Angiuoli S.V."/>
            <person name="Creasy T.H."/>
            <person name="Lu C."/>
            <person name="Suh B."/>
            <person name="Silva J.C."/>
            <person name="Utterback T.R."/>
            <person name="Feldblyum T.V."/>
            <person name="Pertea M."/>
            <person name="Allen J."/>
            <person name="Nierman W.C."/>
            <person name="Taracha E.L.N."/>
            <person name="Salzberg S.L."/>
            <person name="White O.R."/>
            <person name="Fitzhugh H.A."/>
            <person name="Morzaria S."/>
            <person name="Venter J.C."/>
            <person name="Fraser C.M."/>
            <person name="Nene V."/>
        </authorList>
    </citation>
    <scope>NUCLEOTIDE SEQUENCE [LARGE SCALE GENOMIC DNA]</scope>
    <source>
        <strain evidence="2 3">Muguga</strain>
    </source>
</reference>
<dbReference type="KEGG" id="tpv:TP01_0609"/>
<comment type="caution">
    <text evidence="2">The sequence shown here is derived from an EMBL/GenBank/DDBJ whole genome shotgun (WGS) entry which is preliminary data.</text>
</comment>
<dbReference type="EMBL" id="AAGK01000001">
    <property type="protein sequence ID" value="EAN33847.1"/>
    <property type="molecule type" value="Genomic_DNA"/>
</dbReference>
<dbReference type="Proteomes" id="UP000001949">
    <property type="component" value="Unassembled WGS sequence"/>
</dbReference>
<sequence length="271" mass="32000">MINGLLKILYLFIILTLYHIKIVLSNVLDLRDIKNSEFHTLELLQQGIIKTMIYSTADKPITKICKGSRVIWQALPGESAKCITLIRSKWAPGNLMTIEINNPSKTDMLYIYKEYFHYYYTTEEGFKTRFLALSKPQPTKYIKRDIPKKRKAETDDTGEPEKKIPSQPAQQQPQPQQIEPEVVQVEVESDDTELTDKHLRKEHLRQKIRAKIQKKKELKMMIIEKIKKIYRIRYNNLVLKLNSKNQNIKRLNILQQSIYYQVKGNRRNLLI</sequence>
<feature type="region of interest" description="Disordered" evidence="1">
    <location>
        <begin position="142"/>
        <end position="179"/>
    </location>
</feature>
<feature type="compositionally biased region" description="Low complexity" evidence="1">
    <location>
        <begin position="167"/>
        <end position="179"/>
    </location>
</feature>
<name>Q4N861_THEPA</name>
<organism evidence="2 3">
    <name type="scientific">Theileria parva</name>
    <name type="common">East coast fever infection agent</name>
    <dbReference type="NCBI Taxonomy" id="5875"/>
    <lineage>
        <taxon>Eukaryota</taxon>
        <taxon>Sar</taxon>
        <taxon>Alveolata</taxon>
        <taxon>Apicomplexa</taxon>
        <taxon>Aconoidasida</taxon>
        <taxon>Piroplasmida</taxon>
        <taxon>Theileriidae</taxon>
        <taxon>Theileria</taxon>
    </lineage>
</organism>
<accession>Q4N861</accession>
<dbReference type="AlphaFoldDB" id="Q4N861"/>
<keyword evidence="3" id="KW-1185">Reference proteome</keyword>
<protein>
    <submittedName>
        <fullName evidence="2">Tash1 protein, putative</fullName>
    </submittedName>
</protein>
<evidence type="ECO:0000313" key="3">
    <source>
        <dbReference type="Proteomes" id="UP000001949"/>
    </source>
</evidence>
<gene>
    <name evidence="2" type="ordered locus">TP01_0609</name>
</gene>
<evidence type="ECO:0000256" key="1">
    <source>
        <dbReference type="SAM" id="MobiDB-lite"/>
    </source>
</evidence>